<dbReference type="EMBL" id="HBIP01037454">
    <property type="protein sequence ID" value="CAE0507554.1"/>
    <property type="molecule type" value="Transcribed_RNA"/>
</dbReference>
<proteinExistence type="inferred from homology"/>
<evidence type="ECO:0000256" key="3">
    <source>
        <dbReference type="ARBA" id="ARBA00022801"/>
    </source>
</evidence>
<dbReference type="InterPro" id="IPR009003">
    <property type="entry name" value="Peptidase_S1_PA"/>
</dbReference>
<dbReference type="SUPFAM" id="SSF50494">
    <property type="entry name" value="Trypsin-like serine proteases"/>
    <property type="match status" value="1"/>
</dbReference>
<dbReference type="AlphaFoldDB" id="A0A7S3VUQ9"/>
<dbReference type="GO" id="GO:0004252">
    <property type="term" value="F:serine-type endopeptidase activity"/>
    <property type="evidence" value="ECO:0007669"/>
    <property type="project" value="InterPro"/>
</dbReference>
<sequence length="349" mass="36373">MAAYSMGSTTKSANVLVQTHHRKATVHCMASRLQKRCLEPCIKAQQWHNVACCQAGAVAQSAQGSPRQRIEKRIQEVRSSKHPDETSASDCCHPATTSSRRSTLLGTAAVVASALVDVAARRPPEAFASIVDEDVATSIFDSARMSVVSVATSRNGENLGTGSGLVWTQDGYIVTNFHVISKIDKSSDVLTVVVQNQDGSTKSMPARVVGTDTMNDLVVLKADGSDLQPPKIGTSADLRVGQSLYACGFPYGLPASLAAGVVSGLNRSIPSPVGTRIYGTIQTDASINGGNSGGPVFDSAGRVVGIATATYSRSGSGRGSGVNFALPIDKVVKVVPQLIVYGNAAGKRV</sequence>
<dbReference type="InterPro" id="IPR001940">
    <property type="entry name" value="Peptidase_S1C"/>
</dbReference>
<protein>
    <submittedName>
        <fullName evidence="5">Uncharacterized protein</fullName>
    </submittedName>
</protein>
<feature type="compositionally biased region" description="Basic and acidic residues" evidence="4">
    <location>
        <begin position="76"/>
        <end position="85"/>
    </location>
</feature>
<dbReference type="GO" id="GO:0006508">
    <property type="term" value="P:proteolysis"/>
    <property type="evidence" value="ECO:0007669"/>
    <property type="project" value="UniProtKB-KW"/>
</dbReference>
<accession>A0A7S3VUQ9</accession>
<evidence type="ECO:0000256" key="1">
    <source>
        <dbReference type="ARBA" id="ARBA00010541"/>
    </source>
</evidence>
<dbReference type="PANTHER" id="PTHR43343">
    <property type="entry name" value="PEPTIDASE S12"/>
    <property type="match status" value="1"/>
</dbReference>
<comment type="similarity">
    <text evidence="1">Belongs to the peptidase S1C family.</text>
</comment>
<name>A0A7S3VUQ9_DUNTE</name>
<dbReference type="PANTHER" id="PTHR43343:SF6">
    <property type="entry name" value="PROTEASE DO-LIKE 5, CHLOROPLASTIC ISOFORM X1"/>
    <property type="match status" value="1"/>
</dbReference>
<dbReference type="InterPro" id="IPR051201">
    <property type="entry name" value="Chloro_Bact_Ser_Proteases"/>
</dbReference>
<dbReference type="Pfam" id="PF13365">
    <property type="entry name" value="Trypsin_2"/>
    <property type="match status" value="1"/>
</dbReference>
<feature type="region of interest" description="Disordered" evidence="4">
    <location>
        <begin position="76"/>
        <end position="96"/>
    </location>
</feature>
<keyword evidence="3" id="KW-0378">Hydrolase</keyword>
<evidence type="ECO:0000256" key="4">
    <source>
        <dbReference type="SAM" id="MobiDB-lite"/>
    </source>
</evidence>
<gene>
    <name evidence="5" type="ORF">DTER00134_LOCUS22631</name>
</gene>
<evidence type="ECO:0000313" key="5">
    <source>
        <dbReference type="EMBL" id="CAE0507554.1"/>
    </source>
</evidence>
<reference evidence="5" key="1">
    <citation type="submission" date="2021-01" db="EMBL/GenBank/DDBJ databases">
        <authorList>
            <person name="Corre E."/>
            <person name="Pelletier E."/>
            <person name="Niang G."/>
            <person name="Scheremetjew M."/>
            <person name="Finn R."/>
            <person name="Kale V."/>
            <person name="Holt S."/>
            <person name="Cochrane G."/>
            <person name="Meng A."/>
            <person name="Brown T."/>
            <person name="Cohen L."/>
        </authorList>
    </citation>
    <scope>NUCLEOTIDE SEQUENCE</scope>
    <source>
        <strain evidence="5">CCMP1320</strain>
    </source>
</reference>
<evidence type="ECO:0000256" key="2">
    <source>
        <dbReference type="ARBA" id="ARBA00022670"/>
    </source>
</evidence>
<organism evidence="5">
    <name type="scientific">Dunaliella tertiolecta</name>
    <name type="common">Green alga</name>
    <dbReference type="NCBI Taxonomy" id="3047"/>
    <lineage>
        <taxon>Eukaryota</taxon>
        <taxon>Viridiplantae</taxon>
        <taxon>Chlorophyta</taxon>
        <taxon>core chlorophytes</taxon>
        <taxon>Chlorophyceae</taxon>
        <taxon>CS clade</taxon>
        <taxon>Chlamydomonadales</taxon>
        <taxon>Dunaliellaceae</taxon>
        <taxon>Dunaliella</taxon>
    </lineage>
</organism>
<keyword evidence="2" id="KW-0645">Protease</keyword>
<dbReference type="PRINTS" id="PR00834">
    <property type="entry name" value="PROTEASES2C"/>
</dbReference>
<dbReference type="Gene3D" id="2.40.10.10">
    <property type="entry name" value="Trypsin-like serine proteases"/>
    <property type="match status" value="2"/>
</dbReference>
<dbReference type="InterPro" id="IPR043504">
    <property type="entry name" value="Peptidase_S1_PA_chymotrypsin"/>
</dbReference>